<dbReference type="InterPro" id="IPR018765">
    <property type="entry name" value="DUF2341"/>
</dbReference>
<accession>A0A1G2K5N2</accession>
<feature type="domain" description="DUF2341" evidence="1">
    <location>
        <begin position="204"/>
        <end position="277"/>
    </location>
</feature>
<dbReference type="AlphaFoldDB" id="A0A1G2K5N2"/>
<protein>
    <recommendedName>
        <fullName evidence="1">DUF2341 domain-containing protein</fullName>
    </recommendedName>
</protein>
<dbReference type="Pfam" id="PF10102">
    <property type="entry name" value="DUF2341"/>
    <property type="match status" value="1"/>
</dbReference>
<proteinExistence type="predicted"/>
<dbReference type="Proteomes" id="UP000177152">
    <property type="component" value="Unassembled WGS sequence"/>
</dbReference>
<organism evidence="2 3">
    <name type="scientific">Candidatus Sungbacteria bacterium RIFCSPHIGHO2_01_FULL_47_32</name>
    <dbReference type="NCBI Taxonomy" id="1802264"/>
    <lineage>
        <taxon>Bacteria</taxon>
        <taxon>Candidatus Sungiibacteriota</taxon>
    </lineage>
</organism>
<gene>
    <name evidence="2" type="ORF">A2633_03460</name>
</gene>
<evidence type="ECO:0000313" key="2">
    <source>
        <dbReference type="EMBL" id="OGZ94742.1"/>
    </source>
</evidence>
<comment type="caution">
    <text evidence="2">The sequence shown here is derived from an EMBL/GenBank/DDBJ whole genome shotgun (WGS) entry which is preliminary data.</text>
</comment>
<evidence type="ECO:0000259" key="1">
    <source>
        <dbReference type="Pfam" id="PF10102"/>
    </source>
</evidence>
<name>A0A1G2K5N2_9BACT</name>
<dbReference type="EMBL" id="MHQC01000029">
    <property type="protein sequence ID" value="OGZ94742.1"/>
    <property type="molecule type" value="Genomic_DNA"/>
</dbReference>
<sequence>MGTASTTLDNQGSGTYALTLSGTSTINAQYYSVRNVNSSGLNLSGTITVTELSNGDFQLAVLDGTMMTVSSSTIDTNPGKIFSGNRFATSSGVSSGFNVTRSGTSTNAWTFTQHYGNFAGEAFDVDPSDACGLIRWDDSVCLLVEQAHYRWRNDDGEEGFPSSEWYNINWPRRQPVSILNNGTTTLTNQQVKLIIPYDSDMQTDFDDLRFTDSSGTSTISYWLESYIASASSTVWVKVPTLAASASTTIYMYYGNSTTTSTSDSTSTFIFFDDFEDGGISEYSGDASLFHVGTGFAKHGSKGLDAQGSESSQTTNGIMRNDYPVAQGQTIEFFQYIDASGGANDEPCTLFGVQSPITSHQNYAVCLDLFPTDRVGIMKNVSSNDGSGATLATTSVSYGTGWYDVIIDWKTGNNIFVTVYDPDGQLFATTTATDSTYTSGGIGFSYWFQYGGWDYYSVRKYATSTPTYAFSSEETDSGASWKATEDTPLNGQALSQNIRLRFTIKNTGATISNKQFRLEVADQGEALNCESVASSSYADVPTTTAGCGTSPACMTTSAQFTDLAPTTRQLSVPSGMTYTQGQIMQDPSNETGAVTVPQNDFTEVEYNFQLTPNATVPKYCFRTSDSGSAIDSYTKVAQLLLSFPPTFGTIRLNGNQDIALIEGTTTSIVASGTVTDLNGYGDMTYATSTIFRSGVGEVCTSDSNNCYPIASPNCVFSSCSGNSCTITCTANIQYFAEPTDIGSAYESQNWGSSVTVYDSTNAHTNATSSNVEMLTLLALGATQDISYGTLNVGTDTGAANATSTITNTGNAPADIDLSGTNMAAGANTIAATNQKYATSTFTYSACSICSSLSTTLSFFDLNLSKPTTTATTTTAKNIFWGLFVPVSTAATTFQGTNTFIAVTNQ</sequence>
<evidence type="ECO:0000313" key="3">
    <source>
        <dbReference type="Proteomes" id="UP000177152"/>
    </source>
</evidence>
<reference evidence="2 3" key="1">
    <citation type="journal article" date="2016" name="Nat. Commun.">
        <title>Thousands of microbial genomes shed light on interconnected biogeochemical processes in an aquifer system.</title>
        <authorList>
            <person name="Anantharaman K."/>
            <person name="Brown C.T."/>
            <person name="Hug L.A."/>
            <person name="Sharon I."/>
            <person name="Castelle C.J."/>
            <person name="Probst A.J."/>
            <person name="Thomas B.C."/>
            <person name="Singh A."/>
            <person name="Wilkins M.J."/>
            <person name="Karaoz U."/>
            <person name="Brodie E.L."/>
            <person name="Williams K.H."/>
            <person name="Hubbard S.S."/>
            <person name="Banfield J.F."/>
        </authorList>
    </citation>
    <scope>NUCLEOTIDE SEQUENCE [LARGE SCALE GENOMIC DNA]</scope>
</reference>